<evidence type="ECO:0000313" key="2">
    <source>
        <dbReference type="Proteomes" id="UP000027222"/>
    </source>
</evidence>
<proteinExistence type="predicted"/>
<keyword evidence="2" id="KW-1185">Reference proteome</keyword>
<reference evidence="2" key="1">
    <citation type="journal article" date="2014" name="Proc. Natl. Acad. Sci. U.S.A.">
        <title>Extensive sampling of basidiomycete genomes demonstrates inadequacy of the white-rot/brown-rot paradigm for wood decay fungi.</title>
        <authorList>
            <person name="Riley R."/>
            <person name="Salamov A.A."/>
            <person name="Brown D.W."/>
            <person name="Nagy L.G."/>
            <person name="Floudas D."/>
            <person name="Held B.W."/>
            <person name="Levasseur A."/>
            <person name="Lombard V."/>
            <person name="Morin E."/>
            <person name="Otillar R."/>
            <person name="Lindquist E.A."/>
            <person name="Sun H."/>
            <person name="LaButti K.M."/>
            <person name="Schmutz J."/>
            <person name="Jabbour D."/>
            <person name="Luo H."/>
            <person name="Baker S.E."/>
            <person name="Pisabarro A.G."/>
            <person name="Walton J.D."/>
            <person name="Blanchette R.A."/>
            <person name="Henrissat B."/>
            <person name="Martin F."/>
            <person name="Cullen D."/>
            <person name="Hibbett D.S."/>
            <person name="Grigoriev I.V."/>
        </authorList>
    </citation>
    <scope>NUCLEOTIDE SEQUENCE [LARGE SCALE GENOMIC DNA]</scope>
    <source>
        <strain evidence="2">CBS 339.88</strain>
    </source>
</reference>
<dbReference type="Proteomes" id="UP000027222">
    <property type="component" value="Unassembled WGS sequence"/>
</dbReference>
<name>A0A067TCD6_GALM3</name>
<evidence type="ECO:0000313" key="1">
    <source>
        <dbReference type="EMBL" id="KDR77544.1"/>
    </source>
</evidence>
<dbReference type="HOGENOM" id="CLU_1796603_0_0_1"/>
<accession>A0A067TCD6</accession>
<dbReference type="EMBL" id="KL142376">
    <property type="protein sequence ID" value="KDR77544.1"/>
    <property type="molecule type" value="Genomic_DNA"/>
</dbReference>
<organism evidence="1 2">
    <name type="scientific">Galerina marginata (strain CBS 339.88)</name>
    <dbReference type="NCBI Taxonomy" id="685588"/>
    <lineage>
        <taxon>Eukaryota</taxon>
        <taxon>Fungi</taxon>
        <taxon>Dikarya</taxon>
        <taxon>Basidiomycota</taxon>
        <taxon>Agaricomycotina</taxon>
        <taxon>Agaricomycetes</taxon>
        <taxon>Agaricomycetidae</taxon>
        <taxon>Agaricales</taxon>
        <taxon>Agaricineae</taxon>
        <taxon>Strophariaceae</taxon>
        <taxon>Galerina</taxon>
    </lineage>
</organism>
<protein>
    <submittedName>
        <fullName evidence="1">Uncharacterized protein</fullName>
    </submittedName>
</protein>
<sequence length="144" mass="15623">MASFTSARVYIHAFFLNVGSWFGHRVHSPWELHAGAVGGTRQKLARLVVVVPTNSHGYLARVYDHKRAGGGGGIDGVQARLRNAGPLRVIHLAMVGLGGLHIELRAAAVSSHDFVVSTTHFVYDYSQHVIAFNHRLKLSGSTSD</sequence>
<gene>
    <name evidence="1" type="ORF">GALMADRAFT_138633</name>
</gene>
<dbReference type="AlphaFoldDB" id="A0A067TCD6"/>